<feature type="transmembrane region" description="Helical" evidence="5">
    <location>
        <begin position="235"/>
        <end position="260"/>
    </location>
</feature>
<feature type="transmembrane region" description="Helical" evidence="5">
    <location>
        <begin position="272"/>
        <end position="289"/>
    </location>
</feature>
<sequence>MSIAILAIILGFFLLTWSADKFVSGAASCARNWGISPMLIGLTIVSIGTSAPEILVSIVSAAQHHPEIAVGNALGSNIANIALVLGITALIAPIPVKGTLPSREIPLLLIVTLICGACLFNGYLGIMDSLTLLGILIITLLLMFQWQKHPSQPTNDAPDDNVNLSLTSLTAFFYLTGGLVLLLISSQILVWGATRIAELMGVSELVIGLTIVAIGTSLPEMAASLVSALRKQHDIAIGNIVGSNIFNLLAVLPMPGLIAPGYLDRWIFLRDYPVMLALTVYLALTVWFTRSSTTIGRLTGGLLIACYVTYSVLLYCQSIQ</sequence>
<dbReference type="EMBL" id="NSIT01000004">
    <property type="protein sequence ID" value="PJE80853.1"/>
    <property type="molecule type" value="Genomic_DNA"/>
</dbReference>
<comment type="caution">
    <text evidence="7">The sequence shown here is derived from an EMBL/GenBank/DDBJ whole genome shotgun (WGS) entry which is preliminary data.</text>
</comment>
<protein>
    <submittedName>
        <fullName evidence="7">Inner membrane protein YrbG</fullName>
    </submittedName>
</protein>
<dbReference type="GO" id="GO:0005886">
    <property type="term" value="C:plasma membrane"/>
    <property type="evidence" value="ECO:0007669"/>
    <property type="project" value="TreeGrafter"/>
</dbReference>
<dbReference type="Gene3D" id="1.20.1420.30">
    <property type="entry name" value="NCX, central ion-binding region"/>
    <property type="match status" value="1"/>
</dbReference>
<dbReference type="InterPro" id="IPR004481">
    <property type="entry name" value="K/Na/Ca-exchanger"/>
</dbReference>
<feature type="transmembrane region" description="Helical" evidence="5">
    <location>
        <begin position="39"/>
        <end position="62"/>
    </location>
</feature>
<feature type="transmembrane region" description="Helical" evidence="5">
    <location>
        <begin position="74"/>
        <end position="93"/>
    </location>
</feature>
<dbReference type="PANTHER" id="PTHR10846:SF8">
    <property type="entry name" value="INNER MEMBRANE PROTEIN YRBG"/>
    <property type="match status" value="1"/>
</dbReference>
<reference evidence="7" key="1">
    <citation type="journal article" date="2017" name="Appl. Environ. Microbiol.">
        <title>Molecular characterization of an Endozoicomonas-like organism causing infection in king scallop Pecten maximus L.</title>
        <authorList>
            <person name="Cano I."/>
            <person name="van Aerle R."/>
            <person name="Ross S."/>
            <person name="Verner-Jeffreys D.W."/>
            <person name="Paley R.K."/>
            <person name="Rimmer G."/>
            <person name="Ryder D."/>
            <person name="Hooper P."/>
            <person name="Stone D."/>
            <person name="Feist S.W."/>
        </authorList>
    </citation>
    <scope>NUCLEOTIDE SEQUENCE</scope>
</reference>
<feature type="domain" description="Sodium/calcium exchanger membrane region" evidence="6">
    <location>
        <begin position="171"/>
        <end position="315"/>
    </location>
</feature>
<proteinExistence type="predicted"/>
<feature type="transmembrane region" description="Helical" evidence="5">
    <location>
        <begin position="130"/>
        <end position="146"/>
    </location>
</feature>
<feature type="domain" description="Sodium/calcium exchanger membrane region" evidence="6">
    <location>
        <begin position="4"/>
        <end position="144"/>
    </location>
</feature>
<feature type="transmembrane region" description="Helical" evidence="5">
    <location>
        <begin position="166"/>
        <end position="184"/>
    </location>
</feature>
<evidence type="ECO:0000256" key="4">
    <source>
        <dbReference type="ARBA" id="ARBA00023136"/>
    </source>
</evidence>
<dbReference type="InterPro" id="IPR044880">
    <property type="entry name" value="NCX_ion-bd_dom_sf"/>
</dbReference>
<dbReference type="Gene3D" id="6.10.280.80">
    <property type="entry name" value="NCX, peripheral helical region"/>
    <property type="match status" value="1"/>
</dbReference>
<gene>
    <name evidence="7" type="primary">yrbG</name>
    <name evidence="7" type="ORF">CI610_00196</name>
</gene>
<dbReference type="AlphaFoldDB" id="A0A2H9TCE0"/>
<evidence type="ECO:0000256" key="2">
    <source>
        <dbReference type="ARBA" id="ARBA00022692"/>
    </source>
</evidence>
<dbReference type="InterPro" id="IPR004837">
    <property type="entry name" value="NaCa_Exmemb"/>
</dbReference>
<feature type="transmembrane region" description="Helical" evidence="5">
    <location>
        <begin position="105"/>
        <end position="123"/>
    </location>
</feature>
<dbReference type="Pfam" id="PF01699">
    <property type="entry name" value="Na_Ca_ex"/>
    <property type="match status" value="2"/>
</dbReference>
<keyword evidence="2 5" id="KW-0812">Transmembrane</keyword>
<evidence type="ECO:0000313" key="7">
    <source>
        <dbReference type="EMBL" id="PJE80853.1"/>
    </source>
</evidence>
<feature type="transmembrane region" description="Helical" evidence="5">
    <location>
        <begin position="295"/>
        <end position="316"/>
    </location>
</feature>
<dbReference type="GO" id="GO:0008273">
    <property type="term" value="F:calcium, potassium:sodium antiporter activity"/>
    <property type="evidence" value="ECO:0007669"/>
    <property type="project" value="TreeGrafter"/>
</dbReference>
<keyword evidence="4 5" id="KW-0472">Membrane</keyword>
<organism evidence="7">
    <name type="scientific">invertebrate metagenome</name>
    <dbReference type="NCBI Taxonomy" id="1711999"/>
    <lineage>
        <taxon>unclassified sequences</taxon>
        <taxon>metagenomes</taxon>
        <taxon>organismal metagenomes</taxon>
    </lineage>
</organism>
<evidence type="ECO:0000256" key="3">
    <source>
        <dbReference type="ARBA" id="ARBA00022989"/>
    </source>
</evidence>
<keyword evidence="3 5" id="KW-1133">Transmembrane helix</keyword>
<evidence type="ECO:0000256" key="1">
    <source>
        <dbReference type="ARBA" id="ARBA00004141"/>
    </source>
</evidence>
<dbReference type="PANTHER" id="PTHR10846">
    <property type="entry name" value="SODIUM/POTASSIUM/CALCIUM EXCHANGER"/>
    <property type="match status" value="1"/>
</dbReference>
<dbReference type="NCBIfam" id="TIGR00367">
    <property type="entry name" value="calcium/sodium antiporter"/>
    <property type="match status" value="1"/>
</dbReference>
<evidence type="ECO:0000256" key="5">
    <source>
        <dbReference type="SAM" id="Phobius"/>
    </source>
</evidence>
<evidence type="ECO:0000259" key="6">
    <source>
        <dbReference type="Pfam" id="PF01699"/>
    </source>
</evidence>
<dbReference type="GO" id="GO:0006874">
    <property type="term" value="P:intracellular calcium ion homeostasis"/>
    <property type="evidence" value="ECO:0007669"/>
    <property type="project" value="TreeGrafter"/>
</dbReference>
<accession>A0A2H9TCE0</accession>
<dbReference type="GO" id="GO:0005262">
    <property type="term" value="F:calcium channel activity"/>
    <property type="evidence" value="ECO:0007669"/>
    <property type="project" value="TreeGrafter"/>
</dbReference>
<name>A0A2H9TCE0_9ZZZZ</name>
<comment type="subcellular location">
    <subcellularLocation>
        <location evidence="1">Membrane</location>
        <topology evidence="1">Multi-pass membrane protein</topology>
    </subcellularLocation>
</comment>